<gene>
    <name evidence="4" type="ORF">OG517_39510</name>
</gene>
<accession>A0ABZ1TME6</accession>
<proteinExistence type="predicted"/>
<keyword evidence="5" id="KW-1185">Reference proteome</keyword>
<dbReference type="Pfam" id="PF16925">
    <property type="entry name" value="TetR_C_13"/>
    <property type="match status" value="1"/>
</dbReference>
<organism evidence="4 5">
    <name type="scientific">Streptomyces virginiae</name>
    <name type="common">Streptomyces cinnamonensis</name>
    <dbReference type="NCBI Taxonomy" id="1961"/>
    <lineage>
        <taxon>Bacteria</taxon>
        <taxon>Bacillati</taxon>
        <taxon>Actinomycetota</taxon>
        <taxon>Actinomycetes</taxon>
        <taxon>Kitasatosporales</taxon>
        <taxon>Streptomycetaceae</taxon>
        <taxon>Streptomyces</taxon>
    </lineage>
</organism>
<reference evidence="4" key="1">
    <citation type="submission" date="2022-10" db="EMBL/GenBank/DDBJ databases">
        <title>The complete genomes of actinobacterial strains from the NBC collection.</title>
        <authorList>
            <person name="Joergensen T.S."/>
            <person name="Alvarez Arevalo M."/>
            <person name="Sterndorff E.B."/>
            <person name="Faurdal D."/>
            <person name="Vuksanovic O."/>
            <person name="Mourched A.-S."/>
            <person name="Charusanti P."/>
            <person name="Shaw S."/>
            <person name="Blin K."/>
            <person name="Weber T."/>
        </authorList>
    </citation>
    <scope>NUCLEOTIDE SEQUENCE</scope>
    <source>
        <strain evidence="4">NBC_00248</strain>
    </source>
</reference>
<sequence length="132" mass="14055">MSVELRHEVSALGGHGRGHGQAVTGQTREETFAHHLAFLCMDLTDPELHERALAVHEAQRRAVGTLLAEAVSTGELRATTDVEALTATVQAVTSGAGLIWALDRQGALVRRVRHELDAVLAPHIATTVTPTA</sequence>
<keyword evidence="1" id="KW-0805">Transcription regulation</keyword>
<evidence type="ECO:0000313" key="4">
    <source>
        <dbReference type="EMBL" id="WUQ17014.1"/>
    </source>
</evidence>
<dbReference type="Proteomes" id="UP001432039">
    <property type="component" value="Chromosome"/>
</dbReference>
<evidence type="ECO:0000259" key="3">
    <source>
        <dbReference type="Pfam" id="PF16925"/>
    </source>
</evidence>
<feature type="domain" description="Tetracyclin repressor-like C-terminal" evidence="3">
    <location>
        <begin position="41"/>
        <end position="114"/>
    </location>
</feature>
<name>A0ABZ1TME6_STRVG</name>
<dbReference type="EMBL" id="CP108090">
    <property type="protein sequence ID" value="WUQ17014.1"/>
    <property type="molecule type" value="Genomic_DNA"/>
</dbReference>
<protein>
    <submittedName>
        <fullName evidence="4">TetR family transcriptional regulator C-terminal domain-containing protein</fullName>
    </submittedName>
</protein>
<dbReference type="Gene3D" id="1.10.357.10">
    <property type="entry name" value="Tetracycline Repressor, domain 2"/>
    <property type="match status" value="1"/>
</dbReference>
<dbReference type="RefSeq" id="WP_328966165.1">
    <property type="nucleotide sequence ID" value="NZ_CP108090.1"/>
</dbReference>
<evidence type="ECO:0000313" key="5">
    <source>
        <dbReference type="Proteomes" id="UP001432039"/>
    </source>
</evidence>
<dbReference type="InterPro" id="IPR011075">
    <property type="entry name" value="TetR_C"/>
</dbReference>
<dbReference type="InterPro" id="IPR036271">
    <property type="entry name" value="Tet_transcr_reg_TetR-rel_C_sf"/>
</dbReference>
<evidence type="ECO:0000256" key="2">
    <source>
        <dbReference type="ARBA" id="ARBA00023163"/>
    </source>
</evidence>
<dbReference type="SUPFAM" id="SSF48498">
    <property type="entry name" value="Tetracyclin repressor-like, C-terminal domain"/>
    <property type="match status" value="1"/>
</dbReference>
<evidence type="ECO:0000256" key="1">
    <source>
        <dbReference type="ARBA" id="ARBA00023015"/>
    </source>
</evidence>
<keyword evidence="2" id="KW-0804">Transcription</keyword>